<reference evidence="2 3" key="1">
    <citation type="journal article" date="2019" name="Sci. Rep.">
        <title>Orb-weaving spider Araneus ventricosus genome elucidates the spidroin gene catalogue.</title>
        <authorList>
            <person name="Kono N."/>
            <person name="Nakamura H."/>
            <person name="Ohtoshi R."/>
            <person name="Moran D.A.P."/>
            <person name="Shinohara A."/>
            <person name="Yoshida Y."/>
            <person name="Fujiwara M."/>
            <person name="Mori M."/>
            <person name="Tomita M."/>
            <person name="Arakawa K."/>
        </authorList>
    </citation>
    <scope>NUCLEOTIDE SEQUENCE [LARGE SCALE GENOMIC DNA]</scope>
</reference>
<dbReference type="EMBL" id="BGPR01011012">
    <property type="protein sequence ID" value="GBN49166.1"/>
    <property type="molecule type" value="Genomic_DNA"/>
</dbReference>
<organism evidence="2 3">
    <name type="scientific">Araneus ventricosus</name>
    <name type="common">Orbweaver spider</name>
    <name type="synonym">Epeira ventricosa</name>
    <dbReference type="NCBI Taxonomy" id="182803"/>
    <lineage>
        <taxon>Eukaryota</taxon>
        <taxon>Metazoa</taxon>
        <taxon>Ecdysozoa</taxon>
        <taxon>Arthropoda</taxon>
        <taxon>Chelicerata</taxon>
        <taxon>Arachnida</taxon>
        <taxon>Araneae</taxon>
        <taxon>Araneomorphae</taxon>
        <taxon>Entelegynae</taxon>
        <taxon>Araneoidea</taxon>
        <taxon>Araneidae</taxon>
        <taxon>Araneus</taxon>
    </lineage>
</organism>
<dbReference type="AlphaFoldDB" id="A0A4Y2PGK5"/>
<keyword evidence="3" id="KW-1185">Reference proteome</keyword>
<proteinExistence type="predicted"/>
<dbReference type="Proteomes" id="UP000499080">
    <property type="component" value="Unassembled WGS sequence"/>
</dbReference>
<feature type="compositionally biased region" description="Acidic residues" evidence="1">
    <location>
        <begin position="1"/>
        <end position="12"/>
    </location>
</feature>
<accession>A0A4Y2PGK5</accession>
<feature type="compositionally biased region" description="Basic and acidic residues" evidence="1">
    <location>
        <begin position="13"/>
        <end position="22"/>
    </location>
</feature>
<evidence type="ECO:0000313" key="3">
    <source>
        <dbReference type="Proteomes" id="UP000499080"/>
    </source>
</evidence>
<evidence type="ECO:0000256" key="1">
    <source>
        <dbReference type="SAM" id="MobiDB-lite"/>
    </source>
</evidence>
<comment type="caution">
    <text evidence="2">The sequence shown here is derived from an EMBL/GenBank/DDBJ whole genome shotgun (WGS) entry which is preliminary data.</text>
</comment>
<gene>
    <name evidence="2" type="ORF">AVEN_269789_1</name>
</gene>
<protein>
    <submittedName>
        <fullName evidence="2">Uncharacterized protein</fullName>
    </submittedName>
</protein>
<feature type="compositionally biased region" description="Basic and acidic residues" evidence="1">
    <location>
        <begin position="38"/>
        <end position="49"/>
    </location>
</feature>
<feature type="region of interest" description="Disordered" evidence="1">
    <location>
        <begin position="1"/>
        <end position="64"/>
    </location>
</feature>
<evidence type="ECO:0000313" key="2">
    <source>
        <dbReference type="EMBL" id="GBN49166.1"/>
    </source>
</evidence>
<sequence>MELLYLEEEEEKAENSKGKTQREQTLGPLGVDPVTSREYTEKTGRDKTSRSTAVKTGLSAATDPWSSVRKEQLAAAILP</sequence>
<name>A0A4Y2PGK5_ARAVE</name>